<dbReference type="PRINTS" id="PR00469">
    <property type="entry name" value="PNDRDTASEII"/>
</dbReference>
<dbReference type="EMBL" id="BAAAPZ010000017">
    <property type="protein sequence ID" value="GAA2104063.1"/>
    <property type="molecule type" value="Genomic_DNA"/>
</dbReference>
<dbReference type="InterPro" id="IPR036188">
    <property type="entry name" value="FAD/NAD-bd_sf"/>
</dbReference>
<feature type="domain" description="FAD/NAD(P)-binding" evidence="4">
    <location>
        <begin position="4"/>
        <end position="296"/>
    </location>
</feature>
<dbReference type="PANTHER" id="PTHR43557">
    <property type="entry name" value="APOPTOSIS-INDUCING FACTOR 1"/>
    <property type="match status" value="1"/>
</dbReference>
<dbReference type="Gene3D" id="3.30.390.30">
    <property type="match status" value="1"/>
</dbReference>
<evidence type="ECO:0000256" key="1">
    <source>
        <dbReference type="ARBA" id="ARBA00022630"/>
    </source>
</evidence>
<dbReference type="Gene3D" id="3.50.50.60">
    <property type="entry name" value="FAD/NAD(P)-binding domain"/>
    <property type="match status" value="2"/>
</dbReference>
<proteinExistence type="predicted"/>
<dbReference type="Pfam" id="PF07992">
    <property type="entry name" value="Pyr_redox_2"/>
    <property type="match status" value="1"/>
</dbReference>
<reference evidence="5 6" key="1">
    <citation type="journal article" date="2019" name="Int. J. Syst. Evol. Microbiol.">
        <title>The Global Catalogue of Microorganisms (GCM) 10K type strain sequencing project: providing services to taxonomists for standard genome sequencing and annotation.</title>
        <authorList>
            <consortium name="The Broad Institute Genomics Platform"/>
            <consortium name="The Broad Institute Genome Sequencing Center for Infectious Disease"/>
            <person name="Wu L."/>
            <person name="Ma J."/>
        </authorList>
    </citation>
    <scope>NUCLEOTIDE SEQUENCE [LARGE SCALE GENOMIC DNA]</scope>
    <source>
        <strain evidence="5 6">JCM 15900</strain>
    </source>
</reference>
<accession>A0ABN2X311</accession>
<protein>
    <submittedName>
        <fullName evidence="5">FAD-dependent oxidoreductase</fullName>
    </submittedName>
</protein>
<keyword evidence="6" id="KW-1185">Reference proteome</keyword>
<gene>
    <name evidence="5" type="ORF">GCM10009823_28470</name>
</gene>
<evidence type="ECO:0000313" key="6">
    <source>
        <dbReference type="Proteomes" id="UP001500984"/>
    </source>
</evidence>
<dbReference type="RefSeq" id="WP_344337975.1">
    <property type="nucleotide sequence ID" value="NZ_BAAAPZ010000017.1"/>
</dbReference>
<keyword evidence="2" id="KW-0274">FAD</keyword>
<dbReference type="InterPro" id="IPR050446">
    <property type="entry name" value="FAD-oxidoreductase/Apoptosis"/>
</dbReference>
<name>A0ABN2X311_9MICO</name>
<evidence type="ECO:0000259" key="4">
    <source>
        <dbReference type="Pfam" id="PF07992"/>
    </source>
</evidence>
<dbReference type="InterPro" id="IPR016156">
    <property type="entry name" value="FAD/NAD-linked_Rdtase_dimer_sf"/>
</dbReference>
<dbReference type="InterPro" id="IPR023753">
    <property type="entry name" value="FAD/NAD-binding_dom"/>
</dbReference>
<dbReference type="SUPFAM" id="SSF51905">
    <property type="entry name" value="FAD/NAD(P)-binding domain"/>
    <property type="match status" value="1"/>
</dbReference>
<sequence length="403" mass="42860">MNSYDYVIVGAGVAAAAAAAAIREKDAKGSLAIIGREDDGPFYRPDLSKTLWLDENAGLDNGWLLDDQIGADLLTGTSVTAIDTEARTLTLSDTRTLTYGQLLLATGAEPRTLDLPDSPRILTYRTVADYRRLRELANSGTRAVVVGGGYIGAEISAALRQNEVGVTLIMPGTSVQGSMFPADLAAEVTRTYRERGVEMVTGTRVTGARTEGDTVTVSTDQGTAHTADVVVIGAGVVPNDQVARLAGITVDDGIVVDARLATSAPHVWAAGDVARYPDALLGMRRVEHVDNAEHQGTVAGRNMATAQTGSGEPESYTYTPIFWSDLFDYGYEAVGELSAQADTTEDFSADRSSGVVYYAHEDHVRGVLLWNVWDSTDKAKAVIEQTAVEPRSGDELRGSIDLG</sequence>
<dbReference type="PANTHER" id="PTHR43557:SF4">
    <property type="entry name" value="APOPTOSIS-INDUCING FACTOR 1, MITOCHONDRIAL"/>
    <property type="match status" value="1"/>
</dbReference>
<keyword evidence="3" id="KW-0560">Oxidoreductase</keyword>
<keyword evidence="1" id="KW-0285">Flavoprotein</keyword>
<evidence type="ECO:0000256" key="2">
    <source>
        <dbReference type="ARBA" id="ARBA00022827"/>
    </source>
</evidence>
<organism evidence="5 6">
    <name type="scientific">Brevibacterium salitolerans</name>
    <dbReference type="NCBI Taxonomy" id="1403566"/>
    <lineage>
        <taxon>Bacteria</taxon>
        <taxon>Bacillati</taxon>
        <taxon>Actinomycetota</taxon>
        <taxon>Actinomycetes</taxon>
        <taxon>Micrococcales</taxon>
        <taxon>Brevibacteriaceae</taxon>
        <taxon>Brevibacterium</taxon>
    </lineage>
</organism>
<comment type="caution">
    <text evidence="5">The sequence shown here is derived from an EMBL/GenBank/DDBJ whole genome shotgun (WGS) entry which is preliminary data.</text>
</comment>
<evidence type="ECO:0000256" key="3">
    <source>
        <dbReference type="ARBA" id="ARBA00023002"/>
    </source>
</evidence>
<dbReference type="Proteomes" id="UP001500984">
    <property type="component" value="Unassembled WGS sequence"/>
</dbReference>
<evidence type="ECO:0000313" key="5">
    <source>
        <dbReference type="EMBL" id="GAA2104063.1"/>
    </source>
</evidence>
<dbReference type="SUPFAM" id="SSF55424">
    <property type="entry name" value="FAD/NAD-linked reductases, dimerisation (C-terminal) domain"/>
    <property type="match status" value="1"/>
</dbReference>
<dbReference type="PRINTS" id="PR00368">
    <property type="entry name" value="FADPNR"/>
</dbReference>